<feature type="binding site" evidence="2">
    <location>
        <position position="175"/>
    </location>
    <ligand>
        <name>Mn(2+)</name>
        <dbReference type="ChEBI" id="CHEBI:29035"/>
        <label>1</label>
    </ligand>
</feature>
<evidence type="ECO:0000256" key="2">
    <source>
        <dbReference type="PIRSR" id="PIRSR617774-2"/>
    </source>
</evidence>
<dbReference type="Pfam" id="PF00190">
    <property type="entry name" value="Cupin_1"/>
    <property type="match status" value="2"/>
</dbReference>
<name>A0A8H6X6S3_9AGAR</name>
<accession>A0A8H6X6S3</accession>
<dbReference type="Gene3D" id="2.60.120.10">
    <property type="entry name" value="Jelly Rolls"/>
    <property type="match status" value="2"/>
</dbReference>
<evidence type="ECO:0000313" key="7">
    <source>
        <dbReference type="Proteomes" id="UP000620124"/>
    </source>
</evidence>
<dbReference type="OrthoDB" id="10263073at2759"/>
<feature type="domain" description="Cupin type-1" evidence="5">
    <location>
        <begin position="311"/>
        <end position="462"/>
    </location>
</feature>
<dbReference type="CDD" id="cd20304">
    <property type="entry name" value="cupin_OxDC_N"/>
    <property type="match status" value="1"/>
</dbReference>
<keyword evidence="1 2" id="KW-0479">Metal-binding</keyword>
<feature type="chain" id="PRO_5034491790" evidence="4">
    <location>
        <begin position="20"/>
        <end position="472"/>
    </location>
</feature>
<reference evidence="6" key="1">
    <citation type="submission" date="2020-05" db="EMBL/GenBank/DDBJ databases">
        <title>Mycena genomes resolve the evolution of fungal bioluminescence.</title>
        <authorList>
            <person name="Tsai I.J."/>
        </authorList>
    </citation>
    <scope>NUCLEOTIDE SEQUENCE</scope>
    <source>
        <strain evidence="6">CCC161011</strain>
    </source>
</reference>
<evidence type="ECO:0000256" key="4">
    <source>
        <dbReference type="SAM" id="SignalP"/>
    </source>
</evidence>
<dbReference type="InterPro" id="IPR051610">
    <property type="entry name" value="GPI/OXD"/>
</dbReference>
<feature type="domain" description="Cupin type-1" evidence="5">
    <location>
        <begin position="130"/>
        <end position="273"/>
    </location>
</feature>
<feature type="binding site" evidence="2">
    <location>
        <position position="218"/>
    </location>
    <ligand>
        <name>Mn(2+)</name>
        <dbReference type="ChEBI" id="CHEBI:29035"/>
        <label>1</label>
    </ligand>
</feature>
<dbReference type="SMART" id="SM00835">
    <property type="entry name" value="Cupin_1"/>
    <property type="match status" value="2"/>
</dbReference>
<dbReference type="PANTHER" id="PTHR35848:SF9">
    <property type="entry name" value="SLL1358 PROTEIN"/>
    <property type="match status" value="1"/>
</dbReference>
<dbReference type="InterPro" id="IPR006045">
    <property type="entry name" value="Cupin_1"/>
</dbReference>
<dbReference type="SUPFAM" id="SSF51182">
    <property type="entry name" value="RmlC-like cupins"/>
    <property type="match status" value="1"/>
</dbReference>
<keyword evidence="7" id="KW-1185">Reference proteome</keyword>
<dbReference type="AlphaFoldDB" id="A0A8H6X6S3"/>
<organism evidence="6 7">
    <name type="scientific">Mycena venus</name>
    <dbReference type="NCBI Taxonomy" id="2733690"/>
    <lineage>
        <taxon>Eukaryota</taxon>
        <taxon>Fungi</taxon>
        <taxon>Dikarya</taxon>
        <taxon>Basidiomycota</taxon>
        <taxon>Agaricomycotina</taxon>
        <taxon>Agaricomycetes</taxon>
        <taxon>Agaricomycetidae</taxon>
        <taxon>Agaricales</taxon>
        <taxon>Marasmiineae</taxon>
        <taxon>Mycenaceae</taxon>
        <taxon>Mycena</taxon>
    </lineage>
</organism>
<dbReference type="GO" id="GO:0046872">
    <property type="term" value="F:metal ion binding"/>
    <property type="evidence" value="ECO:0007669"/>
    <property type="project" value="UniProtKB-KW"/>
</dbReference>
<feature type="binding site" evidence="2">
    <location>
        <position position="420"/>
    </location>
    <ligand>
        <name>Mn(2+)</name>
        <dbReference type="ChEBI" id="CHEBI:29035"/>
        <label>2</label>
    </ligand>
</feature>
<dbReference type="GO" id="GO:0033609">
    <property type="term" value="P:oxalate metabolic process"/>
    <property type="evidence" value="ECO:0007669"/>
    <property type="project" value="InterPro"/>
</dbReference>
<feature type="binding site" evidence="2">
    <location>
        <position position="179"/>
    </location>
    <ligand>
        <name>Mn(2+)</name>
        <dbReference type="ChEBI" id="CHEBI:29035"/>
        <label>1</label>
    </ligand>
</feature>
<evidence type="ECO:0000259" key="5">
    <source>
        <dbReference type="SMART" id="SM00835"/>
    </source>
</evidence>
<dbReference type="InterPro" id="IPR011051">
    <property type="entry name" value="RmlC_Cupin_sf"/>
</dbReference>
<feature type="binding site" evidence="2">
    <location>
        <position position="173"/>
    </location>
    <ligand>
        <name>Mn(2+)</name>
        <dbReference type="ChEBI" id="CHEBI:29035"/>
        <label>1</label>
    </ligand>
</feature>
<keyword evidence="2" id="KW-0464">Manganese</keyword>
<feature type="compositionally biased region" description="Low complexity" evidence="3">
    <location>
        <begin position="55"/>
        <end position="67"/>
    </location>
</feature>
<protein>
    <submittedName>
        <fullName evidence="6">Oxalate oxidase</fullName>
    </submittedName>
</protein>
<dbReference type="Proteomes" id="UP000620124">
    <property type="component" value="Unassembled WGS sequence"/>
</dbReference>
<gene>
    <name evidence="6" type="ORF">MVEN_02212200</name>
</gene>
<dbReference type="InterPro" id="IPR014710">
    <property type="entry name" value="RmlC-like_jellyroll"/>
</dbReference>
<feature type="signal peptide" evidence="4">
    <location>
        <begin position="1"/>
        <end position="19"/>
    </location>
</feature>
<evidence type="ECO:0000256" key="1">
    <source>
        <dbReference type="ARBA" id="ARBA00022723"/>
    </source>
</evidence>
<sequence length="472" mass="50491">MISVSSCLCALLLSAFVSAAPAPAASVSAAASAVSDAAPASATSSSTFKVPAVSSTSSAAEPSATVPFAGTEPNNPLWNLTSGTPEPIRGALGAPILGTDINLPIEQENPDVLAPPTTDAGDVKNAKWPLDLSHMRLQTGGWSRQENTDMLPIGTAMAAVDMRLEAGAIRELHWHTASEWAYVLAGWTQISAVDQDGRNFLATVGPGDLWFFPPGIPHSLQATNQTEGGSEFLLVFDNGAFSDDGTFLLTDWMSHVPYEVIMKNFQANKGGILAHSQPAGGPVHLPWPSDPNPNALPPTDPQGQIPNPYAFPLSQVNARQLPGGTIKIADSTNFTVSNTIAVAEITVQPGAMRELHVRPFTVVVFILGVTLEMQWHPTMDEMDFFLEGEARMTLFAAEGNARTFDYQPGDIGYVPNNYGHYIENTGNTRTEQFQDLSLNQWLALTPPEIVKAHLQLSDETIASLMKVKPIVI</sequence>
<feature type="binding site" evidence="2">
    <location>
        <position position="356"/>
    </location>
    <ligand>
        <name>Mn(2+)</name>
        <dbReference type="ChEBI" id="CHEBI:29035"/>
        <label>2</label>
    </ligand>
</feature>
<keyword evidence="4" id="KW-0732">Signal</keyword>
<dbReference type="EMBL" id="JACAZI010000024">
    <property type="protein sequence ID" value="KAF7335580.1"/>
    <property type="molecule type" value="Genomic_DNA"/>
</dbReference>
<evidence type="ECO:0000313" key="6">
    <source>
        <dbReference type="EMBL" id="KAF7335580.1"/>
    </source>
</evidence>
<proteinExistence type="predicted"/>
<dbReference type="PANTHER" id="PTHR35848">
    <property type="entry name" value="OXALATE-BINDING PROTEIN"/>
    <property type="match status" value="1"/>
</dbReference>
<feature type="binding site" evidence="2">
    <location>
        <position position="381"/>
    </location>
    <ligand>
        <name>Mn(2+)</name>
        <dbReference type="ChEBI" id="CHEBI:29035"/>
        <label>2</label>
    </ligand>
</feature>
<evidence type="ECO:0000256" key="3">
    <source>
        <dbReference type="SAM" id="MobiDB-lite"/>
    </source>
</evidence>
<dbReference type="InterPro" id="IPR017774">
    <property type="entry name" value="Bicupin_oxalate_deCO2ase/Oxase"/>
</dbReference>
<dbReference type="CDD" id="cd20305">
    <property type="entry name" value="cupin_OxDC_C"/>
    <property type="match status" value="1"/>
</dbReference>
<feature type="region of interest" description="Disordered" evidence="3">
    <location>
        <begin position="55"/>
        <end position="76"/>
    </location>
</feature>
<comment type="caution">
    <text evidence="6">The sequence shown here is derived from an EMBL/GenBank/DDBJ whole genome shotgun (WGS) entry which is preliminary data.</text>
</comment>
<comment type="cofactor">
    <cofactor evidence="2">
        <name>Mn(2+)</name>
        <dbReference type="ChEBI" id="CHEBI:29035"/>
    </cofactor>
    <text evidence="2">Binds 2 manganese ions per subunit.</text>
</comment>
<dbReference type="NCBIfam" id="TIGR03404">
    <property type="entry name" value="bicupin_oxalic"/>
    <property type="match status" value="1"/>
</dbReference>
<feature type="binding site" evidence="2">
    <location>
        <position position="376"/>
    </location>
    <ligand>
        <name>Mn(2+)</name>
        <dbReference type="ChEBI" id="CHEBI:29035"/>
        <label>2</label>
    </ligand>
</feature>